<dbReference type="Pfam" id="PF17127">
    <property type="entry name" value="DUF5106"/>
    <property type="match status" value="1"/>
</dbReference>
<dbReference type="PROSITE" id="PS51257">
    <property type="entry name" value="PROKAR_LIPOPROTEIN"/>
    <property type="match status" value="1"/>
</dbReference>
<dbReference type="SUPFAM" id="SSF52833">
    <property type="entry name" value="Thioredoxin-like"/>
    <property type="match status" value="1"/>
</dbReference>
<evidence type="ECO:0000313" key="4">
    <source>
        <dbReference type="Proteomes" id="UP000187464"/>
    </source>
</evidence>
<dbReference type="RefSeq" id="WP_076931858.1">
    <property type="nucleotide sequence ID" value="NZ_LT605205.1"/>
</dbReference>
<evidence type="ECO:0000259" key="2">
    <source>
        <dbReference type="Pfam" id="PF17127"/>
    </source>
</evidence>
<dbReference type="AlphaFoldDB" id="A0A1R3T392"/>
<dbReference type="Proteomes" id="UP000187464">
    <property type="component" value="Chromosome I"/>
</dbReference>
<evidence type="ECO:0000259" key="1">
    <source>
        <dbReference type="Pfam" id="PF13905"/>
    </source>
</evidence>
<evidence type="ECO:0000313" key="3">
    <source>
        <dbReference type="EMBL" id="SCD22171.1"/>
    </source>
</evidence>
<sequence length="323" mass="37367">MKHNLSIIALAGSMLITGFSCLSSKKAQTESVEEKQIPVQTVVPDTFVLPQIPEIMKEPEERAGYLVMHYWDRFDFADRNLIRRPEITEQAFVDYINILGYVPKENADASLRYALQKAEADTMMYVHFTELFEKYLYDPNSPFRNEEYYLPVLQEVVNSPLLTEERRSRYGFQQEMARKNRVGESANDFTYTVSSGESFRLYDLKSEYTLLMFTNPGCSTCAAVTERLKESKELRDALSMNSPSRTMITILALSPDNDYAEWSAHLPEMPLQWIYAYDKSGEIMTKRLYDIRAFPSLYLLSKDKKVILKDTSIEAIESFFAVH</sequence>
<gene>
    <name evidence="3" type="ORF">PSM36_3386</name>
</gene>
<dbReference type="InterPro" id="IPR036249">
    <property type="entry name" value="Thioredoxin-like_sf"/>
</dbReference>
<organism evidence="3 4">
    <name type="scientific">Proteiniphilum saccharofermentans</name>
    <dbReference type="NCBI Taxonomy" id="1642647"/>
    <lineage>
        <taxon>Bacteria</taxon>
        <taxon>Pseudomonadati</taxon>
        <taxon>Bacteroidota</taxon>
        <taxon>Bacteroidia</taxon>
        <taxon>Bacteroidales</taxon>
        <taxon>Dysgonomonadaceae</taxon>
        <taxon>Proteiniphilum</taxon>
    </lineage>
</organism>
<reference evidence="3 4" key="1">
    <citation type="submission" date="2016-08" db="EMBL/GenBank/DDBJ databases">
        <authorList>
            <person name="Seilhamer J.J."/>
        </authorList>
    </citation>
    <scope>NUCLEOTIDE SEQUENCE [LARGE SCALE GENOMIC DNA]</scope>
    <source>
        <strain evidence="3">M3/6</strain>
    </source>
</reference>
<dbReference type="InterPro" id="IPR012336">
    <property type="entry name" value="Thioredoxin-like_fold"/>
</dbReference>
<feature type="domain" description="Thioredoxin-like fold" evidence="1">
    <location>
        <begin position="207"/>
        <end position="306"/>
    </location>
</feature>
<keyword evidence="4" id="KW-1185">Reference proteome</keyword>
<proteinExistence type="predicted"/>
<dbReference type="STRING" id="1642647.PSM36_3386"/>
<dbReference type="Pfam" id="PF13905">
    <property type="entry name" value="Thioredoxin_8"/>
    <property type="match status" value="1"/>
</dbReference>
<accession>A0A1R3T392</accession>
<dbReference type="EMBL" id="LT605205">
    <property type="protein sequence ID" value="SCD22171.1"/>
    <property type="molecule type" value="Genomic_DNA"/>
</dbReference>
<dbReference type="Gene3D" id="3.40.30.10">
    <property type="entry name" value="Glutaredoxin"/>
    <property type="match status" value="1"/>
</dbReference>
<feature type="domain" description="DUF5106" evidence="2">
    <location>
        <begin position="24"/>
        <end position="180"/>
    </location>
</feature>
<dbReference type="KEGG" id="psac:PSM36_3386"/>
<protein>
    <submittedName>
        <fullName evidence="3">Thioredoxin-like</fullName>
    </submittedName>
</protein>
<dbReference type="InterPro" id="IPR033395">
    <property type="entry name" value="DUF5106"/>
</dbReference>
<name>A0A1R3T392_9BACT</name>